<dbReference type="RefSeq" id="WP_038498673.1">
    <property type="nucleotide sequence ID" value="NZ_AFWK01000089.1"/>
</dbReference>
<dbReference type="Proteomes" id="UP000028945">
    <property type="component" value="Chromosome"/>
</dbReference>
<keyword evidence="12" id="KW-1185">Reference proteome</keyword>
<dbReference type="PANTHER" id="PTHR43174">
    <property type="entry name" value="UDP-N-ACETYLGLUCOSAMINE 2-EPIMERASE"/>
    <property type="match status" value="1"/>
</dbReference>
<evidence type="ECO:0000313" key="12">
    <source>
        <dbReference type="Proteomes" id="UP000028945"/>
    </source>
</evidence>
<dbReference type="PANTHER" id="PTHR43174:SF2">
    <property type="entry name" value="UDP-N-ACETYLGLUCOSAMINE 2-EPIMERASE"/>
    <property type="match status" value="1"/>
</dbReference>
<dbReference type="GO" id="GO:0009103">
    <property type="term" value="P:lipopolysaccharide biosynthetic process"/>
    <property type="evidence" value="ECO:0007669"/>
    <property type="project" value="UniProtKB-KW"/>
</dbReference>
<dbReference type="STRING" id="1072685.IX83_02225"/>
<feature type="domain" description="UDP-N-acetylglucosamine 2-epimerase" evidence="10">
    <location>
        <begin position="23"/>
        <end position="368"/>
    </location>
</feature>
<reference evidence="11 12" key="1">
    <citation type="journal article" date="2014" name="BMC Genomics">
        <title>A genomic perspective on a new bacterial genus and species from the Alcaligenaceae family, Basilea psittacipulmonis.</title>
        <authorList>
            <person name="Whiteson K.L."/>
            <person name="Hernandez D."/>
            <person name="Lazarevic V."/>
            <person name="Gaia N."/>
            <person name="Farinelli L."/>
            <person name="Francois P."/>
            <person name="Pilo P."/>
            <person name="Frey J."/>
            <person name="Schrenzel J."/>
        </authorList>
    </citation>
    <scope>NUCLEOTIDE SEQUENCE [LARGE SCALE GENOMIC DNA]</scope>
    <source>
        <strain evidence="11 12">DSM 24701</strain>
    </source>
</reference>
<evidence type="ECO:0000256" key="2">
    <source>
        <dbReference type="ARBA" id="ARBA00023235"/>
    </source>
</evidence>
<comment type="catalytic activity">
    <reaction evidence="3">
        <text>UDP-N-acetyl-alpha-D-glucosamine = UDP-N-acetyl-alpha-D-mannosamine</text>
        <dbReference type="Rhea" id="RHEA:17213"/>
        <dbReference type="ChEBI" id="CHEBI:57705"/>
        <dbReference type="ChEBI" id="CHEBI:68623"/>
        <dbReference type="EC" id="5.1.3.14"/>
    </reaction>
</comment>
<organism evidence="11 12">
    <name type="scientific">Basilea psittacipulmonis DSM 24701</name>
    <dbReference type="NCBI Taxonomy" id="1072685"/>
    <lineage>
        <taxon>Bacteria</taxon>
        <taxon>Pseudomonadati</taxon>
        <taxon>Pseudomonadota</taxon>
        <taxon>Betaproteobacteria</taxon>
        <taxon>Burkholderiales</taxon>
        <taxon>Alcaligenaceae</taxon>
        <taxon>Basilea</taxon>
    </lineage>
</organism>
<dbReference type="OrthoDB" id="9803238at2"/>
<dbReference type="InterPro" id="IPR003331">
    <property type="entry name" value="UDP_GlcNAc_Epimerase_2_dom"/>
</dbReference>
<dbReference type="KEGG" id="bpsi:IX83_02225"/>
<dbReference type="EMBL" id="CP009238">
    <property type="protein sequence ID" value="AIL32288.1"/>
    <property type="molecule type" value="Genomic_DNA"/>
</dbReference>
<evidence type="ECO:0000313" key="11">
    <source>
        <dbReference type="EMBL" id="AIL32288.1"/>
    </source>
</evidence>
<evidence type="ECO:0000256" key="6">
    <source>
        <dbReference type="ARBA" id="ARBA00057006"/>
    </source>
</evidence>
<keyword evidence="2 9" id="KW-0413">Isomerase</keyword>
<dbReference type="InterPro" id="IPR029767">
    <property type="entry name" value="WecB-like"/>
</dbReference>
<dbReference type="GO" id="GO:0008761">
    <property type="term" value="F:UDP-N-acetylglucosamine 2-epimerase activity"/>
    <property type="evidence" value="ECO:0007669"/>
    <property type="project" value="UniProtKB-EC"/>
</dbReference>
<evidence type="ECO:0000256" key="9">
    <source>
        <dbReference type="RuleBase" id="RU003513"/>
    </source>
</evidence>
<sequence length="375" mass="42119">MKILTIFGTRPEAIKMAPLVTRLKSIPNVVSKVCVTGQHKEMLEQVLSFFDIQPEYNLGVMKESQTLNDVTALIIEKLKPILEEFQPDYILVHGDTTTTFAASLAAFYQKIPVAHVEAGLRTNNMYSPWPEEVNRCLTSVIADLHFAPTETAKNNLLKENKRSNKVFVTGNTVVDALWMVLEKLEQLEMKNKMEAIFPFVKKKGKVILITVHRRENQGLKIKNIALAILKLAKKYPYFEFVLPLHLNPNVRQPLISVLSSQANIHLIEPQEYISFVYLMSCSYIILSDSGGIQEEAPSLGKPVLVMRETTERPEAVEAGAVKLVGSDTDSIVNEFSNLIDSPDVYKKMSESKNPYGDGTASSKIINLLLSQKKHF</sequence>
<dbReference type="HOGENOM" id="CLU_041674_1_0_4"/>
<comment type="function">
    <text evidence="6">May be involved in synthesis of N-acetyltrideoxygalactose, a component of exopolysaccharide EPS I which functions as a virulence factor.</text>
</comment>
<evidence type="ECO:0000259" key="10">
    <source>
        <dbReference type="Pfam" id="PF02350"/>
    </source>
</evidence>
<dbReference type="eggNOG" id="COG0381">
    <property type="taxonomic scope" value="Bacteria"/>
</dbReference>
<dbReference type="NCBIfam" id="TIGR00236">
    <property type="entry name" value="wecB"/>
    <property type="match status" value="1"/>
</dbReference>
<evidence type="ECO:0000256" key="7">
    <source>
        <dbReference type="ARBA" id="ARBA00060597"/>
    </source>
</evidence>
<comment type="pathway">
    <text evidence="7">Glycan metabolism; exopolysaccharide EPS I biosynthesis.</text>
</comment>
<dbReference type="AlphaFoldDB" id="A0A077DGM3"/>
<evidence type="ECO:0000256" key="5">
    <source>
        <dbReference type="ARBA" id="ARBA00038858"/>
    </source>
</evidence>
<evidence type="ECO:0000256" key="8">
    <source>
        <dbReference type="ARBA" id="ARBA00070970"/>
    </source>
</evidence>
<dbReference type="SUPFAM" id="SSF53756">
    <property type="entry name" value="UDP-Glycosyltransferase/glycogen phosphorylase"/>
    <property type="match status" value="1"/>
</dbReference>
<dbReference type="Pfam" id="PF02350">
    <property type="entry name" value="Epimerase_2"/>
    <property type="match status" value="1"/>
</dbReference>
<evidence type="ECO:0000256" key="1">
    <source>
        <dbReference type="ARBA" id="ARBA00022985"/>
    </source>
</evidence>
<evidence type="ECO:0000256" key="4">
    <source>
        <dbReference type="ARBA" id="ARBA00038209"/>
    </source>
</evidence>
<dbReference type="EC" id="5.1.3.14" evidence="5"/>
<dbReference type="CDD" id="cd03786">
    <property type="entry name" value="GTB_UDP-GlcNAc_2-Epimerase"/>
    <property type="match status" value="1"/>
</dbReference>
<accession>A0A077DGM3</accession>
<proteinExistence type="inferred from homology"/>
<keyword evidence="1" id="KW-0448">Lipopolysaccharide biosynthesis</keyword>
<dbReference type="FunFam" id="3.40.50.2000:FF:000043">
    <property type="entry name" value="UDP-N-acetylglucosamine 2-epimerase"/>
    <property type="match status" value="1"/>
</dbReference>
<dbReference type="Gene3D" id="3.40.50.2000">
    <property type="entry name" value="Glycogen Phosphorylase B"/>
    <property type="match status" value="2"/>
</dbReference>
<evidence type="ECO:0000256" key="3">
    <source>
        <dbReference type="ARBA" id="ARBA00036080"/>
    </source>
</evidence>
<gene>
    <name evidence="11" type="ORF">IX83_02225</name>
</gene>
<comment type="similarity">
    <text evidence="4 9">Belongs to the UDP-N-acetylglucosamine 2-epimerase family.</text>
</comment>
<protein>
    <recommendedName>
        <fullName evidence="8">Probable UDP-N-acetylglucosamine 2-epimerase</fullName>
        <ecNumber evidence="5">5.1.3.14</ecNumber>
    </recommendedName>
</protein>
<name>A0A077DGM3_9BURK</name>